<reference evidence="2" key="1">
    <citation type="journal article" date="2013" name="Stand. Genomic Sci.">
        <title>Complete genome sequence of Coriobacterium glomerans type strain (PW2(T)) from the midgut of Pyrrhocoris apterus L. (red soldier bug).</title>
        <authorList>
            <person name="Stackebrandt E."/>
            <person name="Zeytun A."/>
            <person name="Lapidus A."/>
            <person name="Nolan M."/>
            <person name="Lucas S."/>
            <person name="Hammon N."/>
            <person name="Deshpande S."/>
            <person name="Cheng J.F."/>
            <person name="Tapia R."/>
            <person name="Goodwin L.A."/>
            <person name="Pitluck S."/>
            <person name="Liolios K."/>
            <person name="Pagani I."/>
            <person name="Ivanova N."/>
            <person name="Mavromatis K."/>
            <person name="Mikhailova N."/>
            <person name="Huntemann M."/>
            <person name="Pati A."/>
            <person name="Chen A."/>
            <person name="Palaniappan K."/>
            <person name="Chang Y.J."/>
            <person name="Land M."/>
            <person name="Hauser L."/>
            <person name="Rohde M."/>
            <person name="Pukall R."/>
            <person name="Goker M."/>
            <person name="Detter J.C."/>
            <person name="Woyke T."/>
            <person name="Bristow J."/>
            <person name="Eisen J.A."/>
            <person name="Markowitz V."/>
            <person name="Hugenholtz P."/>
            <person name="Kyrpides N.C."/>
            <person name="Klenk H.P."/>
        </authorList>
    </citation>
    <scope>NUCLEOTIDE SEQUENCE</scope>
    <source>
        <strain evidence="2">ATCC 49209 / DSM 20642 / JCM 10262 / PW2</strain>
    </source>
</reference>
<dbReference type="EMBL" id="CP002628">
    <property type="protein sequence ID" value="AEB06261.1"/>
    <property type="molecule type" value="Genomic_DNA"/>
</dbReference>
<name>F2NA06_CORGP</name>
<dbReference type="HOGENOM" id="CLU_1425352_0_0_11"/>
<accession>F2NA06</accession>
<dbReference type="AlphaFoldDB" id="F2NA06"/>
<sequence length="196" mass="21362">MIAIDGEEITLGVSENKRRNALVAAAEAEFHDLERRGVQVAGNVFTTILLVKGELNEQERAGSRLLGGPDGTALRSALLRLGYAPENFCALSAVDPAHPSATLDHRLFREAVEAIDPEDIILLDEVAAEAMLEAYPDSLERNNGSRHEGLEPGLVVRVLGRRVIALDGFERALATPRAKQRMWAYLKQLSPLGAPY</sequence>
<dbReference type="InterPro" id="IPR036895">
    <property type="entry name" value="Uracil-DNA_glycosylase-like_sf"/>
</dbReference>
<dbReference type="SUPFAM" id="SSF52141">
    <property type="entry name" value="Uracil-DNA glycosylase-like"/>
    <property type="match status" value="1"/>
</dbReference>
<evidence type="ECO:0000313" key="1">
    <source>
        <dbReference type="EMBL" id="AEB06261.1"/>
    </source>
</evidence>
<dbReference type="Proteomes" id="UP000006851">
    <property type="component" value="Chromosome"/>
</dbReference>
<evidence type="ECO:0000313" key="2">
    <source>
        <dbReference type="Proteomes" id="UP000006851"/>
    </source>
</evidence>
<dbReference type="KEGG" id="cgo:Corgl_0134"/>
<protein>
    <submittedName>
        <fullName evidence="1">Uncharacterized protein</fullName>
    </submittedName>
</protein>
<dbReference type="RefSeq" id="WP_013708004.1">
    <property type="nucleotide sequence ID" value="NC_015389.1"/>
</dbReference>
<dbReference type="Gene3D" id="3.40.470.10">
    <property type="entry name" value="Uracil-DNA glycosylase-like domain"/>
    <property type="match status" value="1"/>
</dbReference>
<dbReference type="eggNOG" id="ENOG5033X48">
    <property type="taxonomic scope" value="Bacteria"/>
</dbReference>
<proteinExistence type="predicted"/>
<gene>
    <name evidence="1" type="ordered locus">Corgl_0134</name>
</gene>
<dbReference type="OrthoDB" id="3182032at2"/>
<organism evidence="1 2">
    <name type="scientific">Coriobacterium glomerans (strain ATCC 49209 / DSM 20642 / JCM 10262 / PW2)</name>
    <dbReference type="NCBI Taxonomy" id="700015"/>
    <lineage>
        <taxon>Bacteria</taxon>
        <taxon>Bacillati</taxon>
        <taxon>Actinomycetota</taxon>
        <taxon>Coriobacteriia</taxon>
        <taxon>Coriobacteriales</taxon>
        <taxon>Coriobacteriaceae</taxon>
        <taxon>Coriobacterium</taxon>
    </lineage>
</organism>
<keyword evidence="2" id="KW-1185">Reference proteome</keyword>